<comment type="caution">
    <text evidence="2">The sequence shown here is derived from an EMBL/GenBank/DDBJ whole genome shotgun (WGS) entry which is preliminary data.</text>
</comment>
<dbReference type="EMBL" id="SNRW01017133">
    <property type="protein sequence ID" value="KAA6368655.1"/>
    <property type="molecule type" value="Genomic_DNA"/>
</dbReference>
<evidence type="ECO:0000256" key="1">
    <source>
        <dbReference type="SAM" id="MobiDB-lite"/>
    </source>
</evidence>
<proteinExistence type="predicted"/>
<dbReference type="AlphaFoldDB" id="A0A5J4UGK6"/>
<feature type="compositionally biased region" description="Basic and acidic residues" evidence="1">
    <location>
        <begin position="56"/>
        <end position="104"/>
    </location>
</feature>
<protein>
    <submittedName>
        <fullName evidence="2">Uncharacterized protein</fullName>
    </submittedName>
</protein>
<sequence length="122" mass="14219">MTQTGLGRVGWVGLGWVEFFFKAKFGLLHELHAFSISCRRQICMSDWSQSEDSEEVKDPLSKQRDKEKYTKMDRLNRSGDSAKAKDLLIKQKEGEKHKEKDKQSQSEYSEDVLNNLYKQTIN</sequence>
<evidence type="ECO:0000313" key="2">
    <source>
        <dbReference type="EMBL" id="KAA6368655.1"/>
    </source>
</evidence>
<name>A0A5J4UGK6_9EUKA</name>
<accession>A0A5J4UGK6</accession>
<dbReference type="Proteomes" id="UP000324800">
    <property type="component" value="Unassembled WGS sequence"/>
</dbReference>
<evidence type="ECO:0000313" key="3">
    <source>
        <dbReference type="Proteomes" id="UP000324800"/>
    </source>
</evidence>
<reference evidence="2 3" key="1">
    <citation type="submission" date="2019-03" db="EMBL/GenBank/DDBJ databases">
        <title>Single cell metagenomics reveals metabolic interactions within the superorganism composed of flagellate Streblomastix strix and complex community of Bacteroidetes bacteria on its surface.</title>
        <authorList>
            <person name="Treitli S.C."/>
            <person name="Kolisko M."/>
            <person name="Husnik F."/>
            <person name="Keeling P."/>
            <person name="Hampl V."/>
        </authorList>
    </citation>
    <scope>NUCLEOTIDE SEQUENCE [LARGE SCALE GENOMIC DNA]</scope>
    <source>
        <strain evidence="2">ST1C</strain>
    </source>
</reference>
<feature type="region of interest" description="Disordered" evidence="1">
    <location>
        <begin position="47"/>
        <end position="108"/>
    </location>
</feature>
<organism evidence="2 3">
    <name type="scientific">Streblomastix strix</name>
    <dbReference type="NCBI Taxonomy" id="222440"/>
    <lineage>
        <taxon>Eukaryota</taxon>
        <taxon>Metamonada</taxon>
        <taxon>Preaxostyla</taxon>
        <taxon>Oxymonadida</taxon>
        <taxon>Streblomastigidae</taxon>
        <taxon>Streblomastix</taxon>
    </lineage>
</organism>
<gene>
    <name evidence="2" type="ORF">EZS28_035817</name>
</gene>